<dbReference type="InterPro" id="IPR000595">
    <property type="entry name" value="cNMP-bd_dom"/>
</dbReference>
<gene>
    <name evidence="3" type="ORF">BQ4739_LOCUS10136</name>
</gene>
<dbReference type="Proteomes" id="UP000256970">
    <property type="component" value="Unassembled WGS sequence"/>
</dbReference>
<feature type="region of interest" description="Disordered" evidence="1">
    <location>
        <begin position="511"/>
        <end position="537"/>
    </location>
</feature>
<dbReference type="AlphaFoldDB" id="A0A383VWL1"/>
<evidence type="ECO:0000313" key="4">
    <source>
        <dbReference type="Proteomes" id="UP000256970"/>
    </source>
</evidence>
<protein>
    <recommendedName>
        <fullName evidence="2">Cyclic nucleotide-binding domain-containing protein</fullName>
    </recommendedName>
</protein>
<organism evidence="3 4">
    <name type="scientific">Tetradesmus obliquus</name>
    <name type="common">Green alga</name>
    <name type="synonym">Acutodesmus obliquus</name>
    <dbReference type="NCBI Taxonomy" id="3088"/>
    <lineage>
        <taxon>Eukaryota</taxon>
        <taxon>Viridiplantae</taxon>
        <taxon>Chlorophyta</taxon>
        <taxon>core chlorophytes</taxon>
        <taxon>Chlorophyceae</taxon>
        <taxon>CS clade</taxon>
        <taxon>Sphaeropleales</taxon>
        <taxon>Scenedesmaceae</taxon>
        <taxon>Tetradesmus</taxon>
    </lineage>
</organism>
<feature type="compositionally biased region" description="Polar residues" evidence="1">
    <location>
        <begin position="603"/>
        <end position="612"/>
    </location>
</feature>
<keyword evidence="4" id="KW-1185">Reference proteome</keyword>
<feature type="compositionally biased region" description="Low complexity" evidence="1">
    <location>
        <begin position="293"/>
        <end position="339"/>
    </location>
</feature>
<feature type="domain" description="Cyclic nucleotide-binding" evidence="2">
    <location>
        <begin position="99"/>
        <end position="207"/>
    </location>
</feature>
<dbReference type="InterPro" id="IPR018490">
    <property type="entry name" value="cNMP-bd_dom_sf"/>
</dbReference>
<feature type="compositionally biased region" description="Basic and acidic residues" evidence="1">
    <location>
        <begin position="515"/>
        <end position="526"/>
    </location>
</feature>
<dbReference type="InterPro" id="IPR014710">
    <property type="entry name" value="RmlC-like_jellyroll"/>
</dbReference>
<reference evidence="3 4" key="1">
    <citation type="submission" date="2016-10" db="EMBL/GenBank/DDBJ databases">
        <authorList>
            <person name="Cai Z."/>
        </authorList>
    </citation>
    <scope>NUCLEOTIDE SEQUENCE [LARGE SCALE GENOMIC DNA]</scope>
</reference>
<dbReference type="Gene3D" id="2.60.120.10">
    <property type="entry name" value="Jelly Rolls"/>
    <property type="match status" value="1"/>
</dbReference>
<evidence type="ECO:0000259" key="2">
    <source>
        <dbReference type="PROSITE" id="PS50042"/>
    </source>
</evidence>
<feature type="compositionally biased region" description="Polar residues" evidence="1">
    <location>
        <begin position="275"/>
        <end position="285"/>
    </location>
</feature>
<feature type="region of interest" description="Disordered" evidence="1">
    <location>
        <begin position="643"/>
        <end position="677"/>
    </location>
</feature>
<dbReference type="SUPFAM" id="SSF51206">
    <property type="entry name" value="cAMP-binding domain-like"/>
    <property type="match status" value="1"/>
</dbReference>
<feature type="region of interest" description="Disordered" evidence="1">
    <location>
        <begin position="272"/>
        <end position="339"/>
    </location>
</feature>
<feature type="region of interest" description="Disordered" evidence="1">
    <location>
        <begin position="585"/>
        <end position="614"/>
    </location>
</feature>
<dbReference type="EMBL" id="FNXT01000962">
    <property type="protein sequence ID" value="SZX69867.1"/>
    <property type="molecule type" value="Genomic_DNA"/>
</dbReference>
<proteinExistence type="predicted"/>
<name>A0A383VWL1_TETOB</name>
<dbReference type="PROSITE" id="PS50042">
    <property type="entry name" value="CNMP_BINDING_3"/>
    <property type="match status" value="1"/>
</dbReference>
<evidence type="ECO:0000256" key="1">
    <source>
        <dbReference type="SAM" id="MobiDB-lite"/>
    </source>
</evidence>
<sequence>MLLLEDLMHEQFKSLLRANTGVAAAFHYTRSRPPLNVLPLFDSLGDAEVEQLMRHCDDAAKKQALNDSLGDAEVEQLMRHCDDAAKKQDSTIGRFSHGLHWKVYYPEQLIAAHDSRIEHVVIITKGSVRMHFPVVDGPHARNEEHTVVASVGDALGVCELMLGLPRMSQLTADSMAQALLVPTATFLQLLGAVQGIRTRAWQATAAQLAAQHHHILGQHRQLAPLNIFFRNCTVERVQPGQVFEVPRTALLLTGSVRSLLPLPAEFHLRREHSAPASSIKATANGSAADRVNGSSGSLQELGRSGSSELLLSPKRQGSGSDSGSSSPKGSSPRGGSPGASVANLAAILEHPAHDQQQHDVVAHEVAAEAQAKEQQQQQQDDDARVLASPAELPPGDFSCLTEAMLLQVPRGFQMPTDLQTTTYQAQVLSKGSISVGVSGSAVSGAAAEGGLAGGAASAYSAGELGRHSKLVSPLAKSMGGMLARVSRLAGISRTASDSMPQMPFLQTALASMREQQQERARQDNMRRSSGGTAAAAAVRGYPLRSAAEKEAGVRLSNESPAASGAAAAPAAGAAGDIEMGVPETALGAAGGSSQPSPFAAAARNNSNGTTPAAVNAAGAGLSRLGQQQQQQQGVVMPRATDVVTGSRGEGRQAGGGSAGGILLSSNSLTRRSTGSLT</sequence>
<evidence type="ECO:0000313" key="3">
    <source>
        <dbReference type="EMBL" id="SZX69867.1"/>
    </source>
</evidence>
<feature type="compositionally biased region" description="Low complexity" evidence="1">
    <location>
        <begin position="660"/>
        <end position="677"/>
    </location>
</feature>
<accession>A0A383VWL1</accession>